<feature type="compositionally biased region" description="Low complexity" evidence="1">
    <location>
        <begin position="103"/>
        <end position="121"/>
    </location>
</feature>
<name>A0AAD3HMU6_9CHLO</name>
<protein>
    <submittedName>
        <fullName evidence="2">Uncharacterized protein</fullName>
    </submittedName>
</protein>
<organism evidence="2 3">
    <name type="scientific">Astrephomene gubernaculifera</name>
    <dbReference type="NCBI Taxonomy" id="47775"/>
    <lineage>
        <taxon>Eukaryota</taxon>
        <taxon>Viridiplantae</taxon>
        <taxon>Chlorophyta</taxon>
        <taxon>core chlorophytes</taxon>
        <taxon>Chlorophyceae</taxon>
        <taxon>CS clade</taxon>
        <taxon>Chlamydomonadales</taxon>
        <taxon>Astrephomenaceae</taxon>
        <taxon>Astrephomene</taxon>
    </lineage>
</organism>
<gene>
    <name evidence="2" type="ORF">Agub_g8146</name>
</gene>
<proteinExistence type="predicted"/>
<sequence length="339" mass="36101">LPHQLLDLLHVPSLEADSGELLDDSAKAQLMAFSSCFAKAEIGTLHLGRHSTATSAAAVQQVVEILGDPKQLRAEPLLSSNPLYGKRQRLRIDIQVAAAPPAGPCQQQQAAASAADEQQQWQEEELEPPLLPSAWQLTNAAADWLAAAGTRWHGGAAAAAAIPAAAAENRDEETTTVEGLPGRCVLLRGDFVAALTHGSPGLLSDWLYELEERATDVTGIDCMQSYQVLQTAGAVVVAYYRGTEEAAMNAALVDVATRQGPTSLEVVLLGPLPETSYDSLCPLPLQYVQIAVQKVAQEAWDAAAPKTGKRGVQVGGQRLEWLCGLRLQMQYVVGSVELV</sequence>
<feature type="region of interest" description="Disordered" evidence="1">
    <location>
        <begin position="103"/>
        <end position="125"/>
    </location>
</feature>
<evidence type="ECO:0000313" key="2">
    <source>
        <dbReference type="EMBL" id="GFR46552.1"/>
    </source>
</evidence>
<reference evidence="2 3" key="1">
    <citation type="journal article" date="2021" name="Sci. Rep.">
        <title>Genome sequencing of the multicellular alga Astrephomene provides insights into convergent evolution of germ-soma differentiation.</title>
        <authorList>
            <person name="Yamashita S."/>
            <person name="Yamamoto K."/>
            <person name="Matsuzaki R."/>
            <person name="Suzuki S."/>
            <person name="Yamaguchi H."/>
            <person name="Hirooka S."/>
            <person name="Minakuchi Y."/>
            <person name="Miyagishima S."/>
            <person name="Kawachi M."/>
            <person name="Toyoda A."/>
            <person name="Nozaki H."/>
        </authorList>
    </citation>
    <scope>NUCLEOTIDE SEQUENCE [LARGE SCALE GENOMIC DNA]</scope>
    <source>
        <strain evidence="2 3">NIES-4017</strain>
    </source>
</reference>
<keyword evidence="3" id="KW-1185">Reference proteome</keyword>
<evidence type="ECO:0000313" key="3">
    <source>
        <dbReference type="Proteomes" id="UP001054857"/>
    </source>
</evidence>
<evidence type="ECO:0000256" key="1">
    <source>
        <dbReference type="SAM" id="MobiDB-lite"/>
    </source>
</evidence>
<feature type="non-terminal residue" evidence="2">
    <location>
        <position position="339"/>
    </location>
</feature>
<accession>A0AAD3HMU6</accession>
<comment type="caution">
    <text evidence="2">The sequence shown here is derived from an EMBL/GenBank/DDBJ whole genome shotgun (WGS) entry which is preliminary data.</text>
</comment>
<dbReference type="EMBL" id="BMAR01000014">
    <property type="protein sequence ID" value="GFR46552.1"/>
    <property type="molecule type" value="Genomic_DNA"/>
</dbReference>
<dbReference type="AlphaFoldDB" id="A0AAD3HMU6"/>
<dbReference type="Proteomes" id="UP001054857">
    <property type="component" value="Unassembled WGS sequence"/>
</dbReference>